<name>A0A7V2B2W7_RHOMR</name>
<dbReference type="SUPFAM" id="SSF53187">
    <property type="entry name" value="Zn-dependent exopeptidases"/>
    <property type="match status" value="1"/>
</dbReference>
<evidence type="ECO:0000259" key="2">
    <source>
        <dbReference type="Pfam" id="PF04389"/>
    </source>
</evidence>
<dbReference type="InterPro" id="IPR018247">
    <property type="entry name" value="EF_Hand_1_Ca_BS"/>
</dbReference>
<dbReference type="PROSITE" id="PS00018">
    <property type="entry name" value="EF_HAND_1"/>
    <property type="match status" value="1"/>
</dbReference>
<proteinExistence type="predicted"/>
<dbReference type="InterPro" id="IPR046450">
    <property type="entry name" value="PA_dom_sf"/>
</dbReference>
<accession>A0A7V2B2W7</accession>
<dbReference type="Pfam" id="PF04389">
    <property type="entry name" value="Peptidase_M28"/>
    <property type="match status" value="1"/>
</dbReference>
<evidence type="ECO:0000313" key="3">
    <source>
        <dbReference type="EMBL" id="HER97294.1"/>
    </source>
</evidence>
<keyword evidence="1" id="KW-0732">Signal</keyword>
<feature type="chain" id="PRO_5030740098" evidence="1">
    <location>
        <begin position="28"/>
        <end position="580"/>
    </location>
</feature>
<dbReference type="PANTHER" id="PTHR12147">
    <property type="entry name" value="METALLOPEPTIDASE M28 FAMILY MEMBER"/>
    <property type="match status" value="1"/>
</dbReference>
<dbReference type="EMBL" id="DSGB01000007">
    <property type="protein sequence ID" value="HER97294.1"/>
    <property type="molecule type" value="Genomic_DNA"/>
</dbReference>
<gene>
    <name evidence="3" type="ORF">ENO59_12455</name>
</gene>
<dbReference type="PANTHER" id="PTHR12147:SF26">
    <property type="entry name" value="PEPTIDASE M28 DOMAIN-CONTAINING PROTEIN"/>
    <property type="match status" value="1"/>
</dbReference>
<dbReference type="SUPFAM" id="SSF52025">
    <property type="entry name" value="PA domain"/>
    <property type="match status" value="1"/>
</dbReference>
<dbReference type="AlphaFoldDB" id="A0A7V2B2W7"/>
<feature type="signal peptide" evidence="1">
    <location>
        <begin position="1"/>
        <end position="27"/>
    </location>
</feature>
<evidence type="ECO:0000256" key="1">
    <source>
        <dbReference type="SAM" id="SignalP"/>
    </source>
</evidence>
<dbReference type="InterPro" id="IPR045175">
    <property type="entry name" value="M28_fam"/>
</dbReference>
<dbReference type="InterPro" id="IPR007484">
    <property type="entry name" value="Peptidase_M28"/>
</dbReference>
<organism evidence="3">
    <name type="scientific">Rhodothermus marinus</name>
    <name type="common">Rhodothermus obamensis</name>
    <dbReference type="NCBI Taxonomy" id="29549"/>
    <lineage>
        <taxon>Bacteria</taxon>
        <taxon>Pseudomonadati</taxon>
        <taxon>Rhodothermota</taxon>
        <taxon>Rhodothermia</taxon>
        <taxon>Rhodothermales</taxon>
        <taxon>Rhodothermaceae</taxon>
        <taxon>Rhodothermus</taxon>
    </lineage>
</organism>
<protein>
    <submittedName>
        <fullName evidence="3">M28 family peptidase</fullName>
    </submittedName>
</protein>
<feature type="domain" description="Peptidase M28" evidence="2">
    <location>
        <begin position="342"/>
        <end position="559"/>
    </location>
</feature>
<reference evidence="3" key="1">
    <citation type="journal article" date="2020" name="mSystems">
        <title>Genome- and Community-Level Interaction Insights into Carbon Utilization and Element Cycling Functions of Hydrothermarchaeota in Hydrothermal Sediment.</title>
        <authorList>
            <person name="Zhou Z."/>
            <person name="Liu Y."/>
            <person name="Xu W."/>
            <person name="Pan J."/>
            <person name="Luo Z.H."/>
            <person name="Li M."/>
        </authorList>
    </citation>
    <scope>NUCLEOTIDE SEQUENCE [LARGE SCALE GENOMIC DNA]</scope>
    <source>
        <strain evidence="3">SpSt-143</strain>
    </source>
</reference>
<dbReference type="Gene3D" id="3.40.630.10">
    <property type="entry name" value="Zn peptidases"/>
    <property type="match status" value="1"/>
</dbReference>
<dbReference type="GO" id="GO:0006508">
    <property type="term" value="P:proteolysis"/>
    <property type="evidence" value="ECO:0007669"/>
    <property type="project" value="InterPro"/>
</dbReference>
<dbReference type="GO" id="GO:0008235">
    <property type="term" value="F:metalloexopeptidase activity"/>
    <property type="evidence" value="ECO:0007669"/>
    <property type="project" value="InterPro"/>
</dbReference>
<sequence>MTALRALRLLGLLIVGFWGVSTTHAQQATPASTPTVFENPALVARYQATITPEDLAAHLFIVASDYFEGRETTTRGQKLAAYYLASQYRKLGLRPAGTQKTSHPYAPEAYFQPFTVYGQRLLEARLVARQAADTLADLRFGPGHPATEGYLWLGGQEGTAGSLVFGGYGIAAPALGYDDYAALAADSIALRGRWLLILADEPLANDTTSRLTPDGKLSEWTTQPYRKLRRALEAGVAGILIVGDRSPRNRQPIAERAARLAQALSAHVGRLSLTPGSTRMAIPPIWVISSSLADALLAPSGYTIAELQQQIDASRRPVVLSLPQVMLEGTITEETFQAQTENVLAYIEGADPLLKDEVVVLSAHYDHVGIDPLAEGDHIYNGADDDGTGTVALLEIAEAFVQAASDGYAPRRSILFLHVSGEEKGLLGSAYYADQEPVFPLEKTVTNLNIDMIGRHDPTRQGEANYVYIIGSNLISQELHEINVRVNERTGIGLVLDERFNSKDDPNRFYARSDHWNFGKHGIPFIFFFTGTHEDYHGTGDEPHKIDYERMARITRLIFGTAWQVANQETRPAVTGTGFN</sequence>
<comment type="caution">
    <text evidence="3">The sequence shown here is derived from an EMBL/GenBank/DDBJ whole genome shotgun (WGS) entry which is preliminary data.</text>
</comment>